<sequence length="58" mass="6640">MWASDLFIRLRAPQLVTAGDGCSRDHVRWGKNLCSILHYLIDSPLLTYRPRDAVLNDV</sequence>
<evidence type="ECO:0000313" key="1">
    <source>
        <dbReference type="EMBL" id="EGX92079.1"/>
    </source>
</evidence>
<accession>G3JJJ1</accession>
<dbReference type="GeneID" id="18168254"/>
<name>G3JJJ1_CORMM</name>
<dbReference type="HOGENOM" id="CLU_2979023_0_0_1"/>
<evidence type="ECO:0000313" key="2">
    <source>
        <dbReference type="Proteomes" id="UP000001610"/>
    </source>
</evidence>
<proteinExistence type="predicted"/>
<dbReference type="RefSeq" id="XP_006671443.1">
    <property type="nucleotide sequence ID" value="XM_006671380.1"/>
</dbReference>
<dbReference type="AlphaFoldDB" id="G3JJJ1"/>
<keyword evidence="2" id="KW-1185">Reference proteome</keyword>
<dbReference type="KEGG" id="cmt:CCM_06239"/>
<dbReference type="Proteomes" id="UP000001610">
    <property type="component" value="Unassembled WGS sequence"/>
</dbReference>
<gene>
    <name evidence="1" type="ORF">CCM_06239</name>
</gene>
<dbReference type="EMBL" id="JH126402">
    <property type="protein sequence ID" value="EGX92079.1"/>
    <property type="molecule type" value="Genomic_DNA"/>
</dbReference>
<organism evidence="1 2">
    <name type="scientific">Cordyceps militaris (strain CM01)</name>
    <name type="common">Caterpillar fungus</name>
    <dbReference type="NCBI Taxonomy" id="983644"/>
    <lineage>
        <taxon>Eukaryota</taxon>
        <taxon>Fungi</taxon>
        <taxon>Dikarya</taxon>
        <taxon>Ascomycota</taxon>
        <taxon>Pezizomycotina</taxon>
        <taxon>Sordariomycetes</taxon>
        <taxon>Hypocreomycetidae</taxon>
        <taxon>Hypocreales</taxon>
        <taxon>Cordycipitaceae</taxon>
        <taxon>Cordyceps</taxon>
    </lineage>
</organism>
<dbReference type="VEuPathDB" id="FungiDB:CCM_06239"/>
<dbReference type="InParanoid" id="G3JJJ1"/>
<protein>
    <submittedName>
        <fullName evidence="1">Uncharacterized protein</fullName>
    </submittedName>
</protein>
<reference evidence="1 2" key="1">
    <citation type="journal article" date="2011" name="Genome Biol.">
        <title>Genome sequence of the insect pathogenic fungus Cordyceps militaris, a valued traditional Chinese medicine.</title>
        <authorList>
            <person name="Zheng P."/>
            <person name="Xia Y."/>
            <person name="Xiao G."/>
            <person name="Xiong C."/>
            <person name="Hu X."/>
            <person name="Zhang S."/>
            <person name="Zheng H."/>
            <person name="Huang Y."/>
            <person name="Zhou Y."/>
            <person name="Wang S."/>
            <person name="Zhao G.P."/>
            <person name="Liu X."/>
            <person name="St Leger R.J."/>
            <person name="Wang C."/>
        </authorList>
    </citation>
    <scope>NUCLEOTIDE SEQUENCE [LARGE SCALE GENOMIC DNA]</scope>
    <source>
        <strain evidence="1 2">CM01</strain>
    </source>
</reference>